<organism evidence="2 3">
    <name type="scientific">Dyadobacter sandarakinus</name>
    <dbReference type="NCBI Taxonomy" id="2747268"/>
    <lineage>
        <taxon>Bacteria</taxon>
        <taxon>Pseudomonadati</taxon>
        <taxon>Bacteroidota</taxon>
        <taxon>Cytophagia</taxon>
        <taxon>Cytophagales</taxon>
        <taxon>Spirosomataceae</taxon>
        <taxon>Dyadobacter</taxon>
    </lineage>
</organism>
<evidence type="ECO:0008006" key="4">
    <source>
        <dbReference type="Google" id="ProtNLM"/>
    </source>
</evidence>
<evidence type="ECO:0000256" key="1">
    <source>
        <dbReference type="SAM" id="Phobius"/>
    </source>
</evidence>
<evidence type="ECO:0000313" key="3">
    <source>
        <dbReference type="Proteomes" id="UP000612680"/>
    </source>
</evidence>
<evidence type="ECO:0000313" key="2">
    <source>
        <dbReference type="EMBL" id="QRR03913.1"/>
    </source>
</evidence>
<keyword evidence="1" id="KW-1133">Transmembrane helix</keyword>
<dbReference type="Proteomes" id="UP000612680">
    <property type="component" value="Chromosome"/>
</dbReference>
<feature type="transmembrane region" description="Helical" evidence="1">
    <location>
        <begin position="12"/>
        <end position="32"/>
    </location>
</feature>
<protein>
    <recommendedName>
        <fullName evidence="4">Heme exporter protein D</fullName>
    </recommendedName>
</protein>
<dbReference type="EMBL" id="CP056775">
    <property type="protein sequence ID" value="QRR03913.1"/>
    <property type="molecule type" value="Genomic_DNA"/>
</dbReference>
<sequence length="64" mass="7567">MTQLVQNFYVIAPYIFMLVLVSAAVWGLWLVAQLRRDPDKSRMSVSDRLFLKRNAARMRNMQLH</sequence>
<accession>A0ABX7IDY1</accession>
<reference evidence="2 3" key="1">
    <citation type="submission" date="2020-06" db="EMBL/GenBank/DDBJ databases">
        <title>Dyadobacter sandarakinus sp. nov., isolated from the soil of the Arctic Yellow River Station.</title>
        <authorList>
            <person name="Zhang Y."/>
            <person name="Peng F."/>
        </authorList>
    </citation>
    <scope>NUCLEOTIDE SEQUENCE [LARGE SCALE GENOMIC DNA]</scope>
    <source>
        <strain evidence="2 3">Q3-56</strain>
    </source>
</reference>
<keyword evidence="1" id="KW-0812">Transmembrane</keyword>
<gene>
    <name evidence="2" type="ORF">HWI92_24870</name>
</gene>
<keyword evidence="1" id="KW-0472">Membrane</keyword>
<name>A0ABX7IDY1_9BACT</name>
<dbReference type="RefSeq" id="WP_204660104.1">
    <property type="nucleotide sequence ID" value="NZ_CP056775.1"/>
</dbReference>
<proteinExistence type="predicted"/>
<keyword evidence="3" id="KW-1185">Reference proteome</keyword>